<organism evidence="7 8">
    <name type="scientific">Insulibacter thermoxylanivorax</name>
    <dbReference type="NCBI Taxonomy" id="2749268"/>
    <lineage>
        <taxon>Bacteria</taxon>
        <taxon>Bacillati</taxon>
        <taxon>Bacillota</taxon>
        <taxon>Bacilli</taxon>
        <taxon>Bacillales</taxon>
        <taxon>Paenibacillaceae</taxon>
        <taxon>Insulibacter</taxon>
    </lineage>
</organism>
<dbReference type="InterPro" id="IPR027417">
    <property type="entry name" value="P-loop_NTPase"/>
</dbReference>
<dbReference type="InterPro" id="IPR017871">
    <property type="entry name" value="ABC_transporter-like_CS"/>
</dbReference>
<dbReference type="Gene3D" id="3.40.50.300">
    <property type="entry name" value="P-loop containing nucleotide triphosphate hydrolases"/>
    <property type="match status" value="1"/>
</dbReference>
<evidence type="ECO:0000256" key="1">
    <source>
        <dbReference type="ARBA" id="ARBA00005417"/>
    </source>
</evidence>
<accession>A0A916VE14</accession>
<dbReference type="Proteomes" id="UP000654993">
    <property type="component" value="Unassembled WGS sequence"/>
</dbReference>
<evidence type="ECO:0000313" key="7">
    <source>
        <dbReference type="EMBL" id="GFR36757.1"/>
    </source>
</evidence>
<evidence type="ECO:0000256" key="5">
    <source>
        <dbReference type="SAM" id="MobiDB-lite"/>
    </source>
</evidence>
<keyword evidence="8" id="KW-1185">Reference proteome</keyword>
<reference evidence="7" key="2">
    <citation type="journal article" date="2021" name="Data Brief">
        <title>Draft genome sequence data of the facultative, thermophilic, xylanolytic bacterium Paenibacillus sp. strain DA-C8.</title>
        <authorList>
            <person name="Chhe C."/>
            <person name="Uke A."/>
            <person name="Baramee S."/>
            <person name="Ungkulpasvich U."/>
            <person name="Tachaapaikoon C."/>
            <person name="Pason P."/>
            <person name="Waeonukul R."/>
            <person name="Ratanakhanokchai K."/>
            <person name="Kosugi A."/>
        </authorList>
    </citation>
    <scope>NUCLEOTIDE SEQUENCE</scope>
    <source>
        <strain evidence="7">DA-C8</strain>
    </source>
</reference>
<dbReference type="SMART" id="SM00382">
    <property type="entry name" value="AAA"/>
    <property type="match status" value="1"/>
</dbReference>
<dbReference type="InterPro" id="IPR050153">
    <property type="entry name" value="Metal_Ion_Import_ABC"/>
</dbReference>
<dbReference type="InterPro" id="IPR003439">
    <property type="entry name" value="ABC_transporter-like_ATP-bd"/>
</dbReference>
<dbReference type="AlphaFoldDB" id="A0A916VE14"/>
<evidence type="ECO:0000256" key="3">
    <source>
        <dbReference type="ARBA" id="ARBA00022741"/>
    </source>
</evidence>
<dbReference type="FunFam" id="3.40.50.300:FF:000134">
    <property type="entry name" value="Iron-enterobactin ABC transporter ATP-binding protein"/>
    <property type="match status" value="1"/>
</dbReference>
<keyword evidence="4" id="KW-0067">ATP-binding</keyword>
<dbReference type="SUPFAM" id="SSF52540">
    <property type="entry name" value="P-loop containing nucleoside triphosphate hydrolases"/>
    <property type="match status" value="1"/>
</dbReference>
<comment type="caution">
    <text evidence="7">The sequence shown here is derived from an EMBL/GenBank/DDBJ whole genome shotgun (WGS) entry which is preliminary data.</text>
</comment>
<feature type="domain" description="ABC transporter" evidence="6">
    <location>
        <begin position="9"/>
        <end position="244"/>
    </location>
</feature>
<evidence type="ECO:0000313" key="8">
    <source>
        <dbReference type="Proteomes" id="UP000654993"/>
    </source>
</evidence>
<dbReference type="PANTHER" id="PTHR42734:SF17">
    <property type="entry name" value="METAL TRANSPORT SYSTEM ATP-BINDING PROTEIN TM_0124-RELATED"/>
    <property type="match status" value="1"/>
</dbReference>
<dbReference type="GO" id="GO:0005524">
    <property type="term" value="F:ATP binding"/>
    <property type="evidence" value="ECO:0007669"/>
    <property type="project" value="UniProtKB-KW"/>
</dbReference>
<dbReference type="PROSITE" id="PS00211">
    <property type="entry name" value="ABC_TRANSPORTER_1"/>
    <property type="match status" value="1"/>
</dbReference>
<dbReference type="EMBL" id="BMAQ01000001">
    <property type="protein sequence ID" value="GFR36757.1"/>
    <property type="molecule type" value="Genomic_DNA"/>
</dbReference>
<name>A0A916VE14_9BACL</name>
<dbReference type="PROSITE" id="PS50893">
    <property type="entry name" value="ABC_TRANSPORTER_2"/>
    <property type="match status" value="1"/>
</dbReference>
<evidence type="ECO:0000256" key="2">
    <source>
        <dbReference type="ARBA" id="ARBA00022448"/>
    </source>
</evidence>
<dbReference type="CDD" id="cd03235">
    <property type="entry name" value="ABC_Metallic_Cations"/>
    <property type="match status" value="1"/>
</dbReference>
<gene>
    <name evidence="7" type="ORF">PRECH8_00530</name>
</gene>
<dbReference type="GO" id="GO:0016887">
    <property type="term" value="F:ATP hydrolysis activity"/>
    <property type="evidence" value="ECO:0007669"/>
    <property type="project" value="InterPro"/>
</dbReference>
<protein>
    <recommendedName>
        <fullName evidence="6">ABC transporter domain-containing protein</fullName>
    </recommendedName>
</protein>
<keyword evidence="2" id="KW-0813">Transport</keyword>
<feature type="region of interest" description="Disordered" evidence="5">
    <location>
        <begin position="250"/>
        <end position="270"/>
    </location>
</feature>
<evidence type="ECO:0000256" key="4">
    <source>
        <dbReference type="ARBA" id="ARBA00022840"/>
    </source>
</evidence>
<reference evidence="7" key="1">
    <citation type="submission" date="2020-08" db="EMBL/GenBank/DDBJ databases">
        <authorList>
            <person name="Uke A."/>
            <person name="Chhe C."/>
            <person name="Baramee S."/>
            <person name="Kosugi A."/>
        </authorList>
    </citation>
    <scope>NUCLEOTIDE SEQUENCE</scope>
    <source>
        <strain evidence="7">DA-C8</strain>
    </source>
</reference>
<keyword evidence="3" id="KW-0547">Nucleotide-binding</keyword>
<evidence type="ECO:0000259" key="6">
    <source>
        <dbReference type="PROSITE" id="PS50893"/>
    </source>
</evidence>
<comment type="similarity">
    <text evidence="1">Belongs to the ABC transporter superfamily.</text>
</comment>
<proteinExistence type="inferred from homology"/>
<sequence length="285" mass="32499">MQVCHEPVIELDHVTFAYDGEPVLQDLNITIQQRDFAGLIGTNGAGKTTMLRLIVGLLKPSAGEVRLFGQPLRSFDQWDRIGYVPQKHALNPQFPASVREIVLSGLYTRKRWLKRLKPDDHSKAEEAMQALGIEQLADKRVGELSGGQQQRVFLARAIINQPELLILDEPFTGVDEATQQSFFQILRHMHQHHNMTFLMVSHDLQMMREYLGDEPLRINPRLSLYVRHSHGQDCRGTDIMHSLKSLRADREEEQTASHERGDQRRFHDSGEVQAVIHAGEGEGEM</sequence>
<dbReference type="PANTHER" id="PTHR42734">
    <property type="entry name" value="METAL TRANSPORT SYSTEM ATP-BINDING PROTEIN TM_0124-RELATED"/>
    <property type="match status" value="1"/>
</dbReference>
<dbReference type="InterPro" id="IPR003593">
    <property type="entry name" value="AAA+_ATPase"/>
</dbReference>
<dbReference type="RefSeq" id="WP_200965052.1">
    <property type="nucleotide sequence ID" value="NZ_BMAQ01000001.1"/>
</dbReference>
<dbReference type="Pfam" id="PF00005">
    <property type="entry name" value="ABC_tran"/>
    <property type="match status" value="1"/>
</dbReference>